<protein>
    <recommendedName>
        <fullName evidence="5">Transmembrane protein</fullName>
    </recommendedName>
</protein>
<name>A0ABM8BRU8_9MOLU</name>
<evidence type="ECO:0000256" key="1">
    <source>
        <dbReference type="SAM" id="MobiDB-lite"/>
    </source>
</evidence>
<evidence type="ECO:0008006" key="5">
    <source>
        <dbReference type="Google" id="ProtNLM"/>
    </source>
</evidence>
<gene>
    <name evidence="3" type="ORF">SHM_02300</name>
</gene>
<feature type="region of interest" description="Disordered" evidence="1">
    <location>
        <begin position="57"/>
        <end position="88"/>
    </location>
</feature>
<evidence type="ECO:0000256" key="2">
    <source>
        <dbReference type="SAM" id="Phobius"/>
    </source>
</evidence>
<keyword evidence="2" id="KW-1133">Transmembrane helix</keyword>
<evidence type="ECO:0000313" key="4">
    <source>
        <dbReference type="Proteomes" id="UP001163387"/>
    </source>
</evidence>
<reference evidence="3 4" key="1">
    <citation type="journal article" date="2022" name="Front. Microbiol.">
        <title>Male-killing mechanisms vary between Spiroplasma species.</title>
        <authorList>
            <person name="Arai H."/>
            <person name="Inoue M."/>
            <person name="Kageyama D."/>
        </authorList>
    </citation>
    <scope>NUCLEOTIDE SEQUENCE [LARGE SCALE GENOMIC DNA]</scope>
    <source>
        <strain evidence="4">sHm</strain>
    </source>
</reference>
<keyword evidence="2" id="KW-0812">Transmembrane</keyword>
<accession>A0ABM8BRU8</accession>
<sequence>MVTTFFVSPPAGIIVAGAAVAGGVTYAVVKGSHVAIIKGKVAAKKFDEKKKVQKQDLEEAQKHAINSNTDLQNKTKTKSKKSINLYDR</sequence>
<dbReference type="Proteomes" id="UP001163387">
    <property type="component" value="Chromosome"/>
</dbReference>
<feature type="transmembrane region" description="Helical" evidence="2">
    <location>
        <begin position="6"/>
        <end position="29"/>
    </location>
</feature>
<dbReference type="RefSeq" id="WP_281748901.1">
    <property type="nucleotide sequence ID" value="NZ_AP026933.1"/>
</dbReference>
<evidence type="ECO:0000313" key="3">
    <source>
        <dbReference type="EMBL" id="BDT02584.1"/>
    </source>
</evidence>
<keyword evidence="2" id="KW-0472">Membrane</keyword>
<keyword evidence="4" id="KW-1185">Reference proteome</keyword>
<dbReference type="EMBL" id="AP026933">
    <property type="protein sequence ID" value="BDT02584.1"/>
    <property type="molecule type" value="Genomic_DNA"/>
</dbReference>
<organism evidence="3 4">
    <name type="scientific">Spiroplasma ixodetis</name>
    <dbReference type="NCBI Taxonomy" id="2141"/>
    <lineage>
        <taxon>Bacteria</taxon>
        <taxon>Bacillati</taxon>
        <taxon>Mycoplasmatota</taxon>
        <taxon>Mollicutes</taxon>
        <taxon>Entomoplasmatales</taxon>
        <taxon>Spiroplasmataceae</taxon>
        <taxon>Spiroplasma</taxon>
    </lineage>
</organism>
<proteinExistence type="predicted"/>